<feature type="transmembrane region" description="Helical" evidence="1">
    <location>
        <begin position="50"/>
        <end position="75"/>
    </location>
</feature>
<keyword evidence="1" id="KW-0472">Membrane</keyword>
<dbReference type="AlphaFoldDB" id="A0AAJ6B3X4"/>
<dbReference type="Pfam" id="PF11292">
    <property type="entry name" value="DUF3093"/>
    <property type="match status" value="1"/>
</dbReference>
<accession>A0AAJ6B3X4</accession>
<dbReference type="Proteomes" id="UP001213972">
    <property type="component" value="Chromosome"/>
</dbReference>
<evidence type="ECO:0000313" key="3">
    <source>
        <dbReference type="Proteomes" id="UP001213972"/>
    </source>
</evidence>
<keyword evidence="1" id="KW-1133">Transmembrane helix</keyword>
<proteinExistence type="predicted"/>
<evidence type="ECO:0000313" key="2">
    <source>
        <dbReference type="EMBL" id="WEK14373.1"/>
    </source>
</evidence>
<gene>
    <name evidence="2" type="ORF">P0Y48_03970</name>
</gene>
<feature type="transmembrane region" description="Helical" evidence="1">
    <location>
        <begin position="26"/>
        <end position="44"/>
    </location>
</feature>
<dbReference type="InterPro" id="IPR021443">
    <property type="entry name" value="DUF3093"/>
</dbReference>
<evidence type="ECO:0000256" key="1">
    <source>
        <dbReference type="SAM" id="Phobius"/>
    </source>
</evidence>
<reference evidence="2" key="1">
    <citation type="submission" date="2023-03" db="EMBL/GenBank/DDBJ databases">
        <title>Andean soil-derived lignocellulolytic bacterial consortium as a source of novel taxa and putative plastic-active enzymes.</title>
        <authorList>
            <person name="Diaz-Garcia L."/>
            <person name="Chuvochina M."/>
            <person name="Feuerriegel G."/>
            <person name="Bunk B."/>
            <person name="Sproer C."/>
            <person name="Streit W.R."/>
            <person name="Rodriguez L.M."/>
            <person name="Overmann J."/>
            <person name="Jimenez D.J."/>
        </authorList>
    </citation>
    <scope>NUCLEOTIDE SEQUENCE</scope>
    <source>
        <strain evidence="2">MAG 4610</strain>
    </source>
</reference>
<keyword evidence="1" id="KW-0812">Transmembrane</keyword>
<name>A0AAJ6B3X4_9MICO</name>
<protein>
    <submittedName>
        <fullName evidence="2">DUF3093 domain-containing protein</fullName>
    </submittedName>
</protein>
<sequence length="161" mass="17054">MRVMHNMTSDLRPHAVPYRERLSPSLWVLAAAAVSAPMVALVFVPLDPTVALAAGVGVALALVVGLVAASPVIAVDDGELMVGRAHVPVELLGEPETASGEEARLLRGPGLSRTAWHLLRPGIDGLVRVPVTDPHDPVTEWVFSTRTPDRVAAALRRARSS</sequence>
<dbReference type="EMBL" id="CP119321">
    <property type="protein sequence ID" value="WEK14373.1"/>
    <property type="molecule type" value="Genomic_DNA"/>
</dbReference>
<organism evidence="2 3">
    <name type="scientific">Candidatus Microbacterium phytovorans</name>
    <dbReference type="NCBI Taxonomy" id="3121374"/>
    <lineage>
        <taxon>Bacteria</taxon>
        <taxon>Bacillati</taxon>
        <taxon>Actinomycetota</taxon>
        <taxon>Actinomycetes</taxon>
        <taxon>Micrococcales</taxon>
        <taxon>Microbacteriaceae</taxon>
        <taxon>Microbacterium</taxon>
    </lineage>
</organism>